<dbReference type="Proteomes" id="UP001432322">
    <property type="component" value="Unassembled WGS sequence"/>
</dbReference>
<evidence type="ECO:0000313" key="2">
    <source>
        <dbReference type="Proteomes" id="UP001432322"/>
    </source>
</evidence>
<dbReference type="AlphaFoldDB" id="A0AAV5VD31"/>
<keyword evidence="2" id="KW-1185">Reference proteome</keyword>
<evidence type="ECO:0000313" key="1">
    <source>
        <dbReference type="EMBL" id="GMT16088.1"/>
    </source>
</evidence>
<comment type="caution">
    <text evidence="1">The sequence shown here is derived from an EMBL/GenBank/DDBJ whole genome shotgun (WGS) entry which is preliminary data.</text>
</comment>
<dbReference type="EMBL" id="BTSY01000002">
    <property type="protein sequence ID" value="GMT16088.1"/>
    <property type="molecule type" value="Genomic_DNA"/>
</dbReference>
<protein>
    <submittedName>
        <fullName evidence="1">Uncharacterized protein</fullName>
    </submittedName>
</protein>
<sequence>MIRINGPANAQYQCSCPGVASPIPVIPGGTGTGVTAAPGLPILNDGPTIGTNPYPATGVTNGTSAGCFCLDGANPNLGCGCSCDCFSLTVTIPTGVCVCPQDDTGRVITPTLPAVPSTPAYTNPVFAVTQTPAQPGQQTFPPITAGPTTPVGGSTLPVIYPTTAAVQQSTQTVQPLQPILTTQTPLQPLITTVTPVVQPGQPGVTPARDATTTLPLTTTCIMYPVSATVTASQCTCMPQYEQCAQNVCCLSTRFRSHKNDIIRAAADATGVQESTLDIFVDMFNKIKNRFSATA</sequence>
<organism evidence="1 2">
    <name type="scientific">Pristionchus fissidentatus</name>
    <dbReference type="NCBI Taxonomy" id="1538716"/>
    <lineage>
        <taxon>Eukaryota</taxon>
        <taxon>Metazoa</taxon>
        <taxon>Ecdysozoa</taxon>
        <taxon>Nematoda</taxon>
        <taxon>Chromadorea</taxon>
        <taxon>Rhabditida</taxon>
        <taxon>Rhabditina</taxon>
        <taxon>Diplogasteromorpha</taxon>
        <taxon>Diplogasteroidea</taxon>
        <taxon>Neodiplogasteridae</taxon>
        <taxon>Pristionchus</taxon>
    </lineage>
</organism>
<proteinExistence type="predicted"/>
<reference evidence="1" key="1">
    <citation type="submission" date="2023-10" db="EMBL/GenBank/DDBJ databases">
        <title>Genome assembly of Pristionchus species.</title>
        <authorList>
            <person name="Yoshida K."/>
            <person name="Sommer R.J."/>
        </authorList>
    </citation>
    <scope>NUCLEOTIDE SEQUENCE</scope>
    <source>
        <strain evidence="1">RS5133</strain>
    </source>
</reference>
<gene>
    <name evidence="1" type="ORF">PFISCL1PPCAC_7385</name>
</gene>
<name>A0AAV5VD31_9BILA</name>
<accession>A0AAV5VD31</accession>